<dbReference type="EMBL" id="JABEZW010000007">
    <property type="protein sequence ID" value="MBA0771273.1"/>
    <property type="molecule type" value="Genomic_DNA"/>
</dbReference>
<dbReference type="EMBL" id="JABEZW010000007">
    <property type="protein sequence ID" value="MBA0771274.1"/>
    <property type="molecule type" value="Genomic_DNA"/>
</dbReference>
<reference evidence="1 2" key="1">
    <citation type="journal article" date="2019" name="Genome Biol. Evol.">
        <title>Insights into the evolution of the New World diploid cottons (Gossypium, subgenus Houzingenia) based on genome sequencing.</title>
        <authorList>
            <person name="Grover C.E."/>
            <person name="Arick M.A. 2nd"/>
            <person name="Thrash A."/>
            <person name="Conover J.L."/>
            <person name="Sanders W.S."/>
            <person name="Peterson D.G."/>
            <person name="Frelichowski J.E."/>
            <person name="Scheffler J.A."/>
            <person name="Scheffler B.E."/>
            <person name="Wendel J.F."/>
        </authorList>
    </citation>
    <scope>NUCLEOTIDE SEQUENCE [LARGE SCALE GENOMIC DNA]</scope>
    <source>
        <strain evidence="1">8</strain>
        <tissue evidence="1">Leaf</tissue>
    </source>
</reference>
<sequence>MIISMLFIISEARKLNRRVLTLKRSNPLHDYSAIKKMSS</sequence>
<organism evidence="1 2">
    <name type="scientific">Gossypium trilobum</name>
    <dbReference type="NCBI Taxonomy" id="34281"/>
    <lineage>
        <taxon>Eukaryota</taxon>
        <taxon>Viridiplantae</taxon>
        <taxon>Streptophyta</taxon>
        <taxon>Embryophyta</taxon>
        <taxon>Tracheophyta</taxon>
        <taxon>Spermatophyta</taxon>
        <taxon>Magnoliopsida</taxon>
        <taxon>eudicotyledons</taxon>
        <taxon>Gunneridae</taxon>
        <taxon>Pentapetalae</taxon>
        <taxon>rosids</taxon>
        <taxon>malvids</taxon>
        <taxon>Malvales</taxon>
        <taxon>Malvaceae</taxon>
        <taxon>Malvoideae</taxon>
        <taxon>Gossypium</taxon>
    </lineage>
</organism>
<proteinExistence type="predicted"/>
<comment type="caution">
    <text evidence="1">The sequence shown here is derived from an EMBL/GenBank/DDBJ whole genome shotgun (WGS) entry which is preliminary data.</text>
</comment>
<dbReference type="Proteomes" id="UP000593568">
    <property type="component" value="Unassembled WGS sequence"/>
</dbReference>
<protein>
    <submittedName>
        <fullName evidence="1">Uncharacterized protein</fullName>
    </submittedName>
</protein>
<dbReference type="AlphaFoldDB" id="A0A7J9EE08"/>
<evidence type="ECO:0000313" key="2">
    <source>
        <dbReference type="Proteomes" id="UP000593568"/>
    </source>
</evidence>
<name>A0A7J9EE08_9ROSI</name>
<reference evidence="1" key="2">
    <citation type="submission" date="2020-04" db="EMBL/GenBank/DDBJ databases">
        <authorList>
            <person name="Grover C.E."/>
            <person name="Arick M.A. II"/>
            <person name="Thrash A."/>
            <person name="Conover J.L."/>
            <person name="Sanders W.S."/>
            <person name="Peterson D.G."/>
            <person name="Scheffler J.A."/>
            <person name="Scheffler B.E."/>
            <person name="Wendel J.F."/>
        </authorList>
    </citation>
    <scope>NUCLEOTIDE SEQUENCE</scope>
    <source>
        <strain evidence="1">8</strain>
        <tissue evidence="1">Leaf</tissue>
    </source>
</reference>
<keyword evidence="2" id="KW-1185">Reference proteome</keyword>
<accession>A0A7J9EE08</accession>
<gene>
    <name evidence="1" type="ORF">Gotri_019758</name>
</gene>
<evidence type="ECO:0000313" key="1">
    <source>
        <dbReference type="EMBL" id="MBA0771273.1"/>
    </source>
</evidence>